<comment type="caution">
    <text evidence="10">The sequence shown here is derived from an EMBL/GenBank/DDBJ whole genome shotgun (WGS) entry which is preliminary data.</text>
</comment>
<dbReference type="GO" id="GO:0000978">
    <property type="term" value="F:RNA polymerase II cis-regulatory region sequence-specific DNA binding"/>
    <property type="evidence" value="ECO:0007669"/>
    <property type="project" value="TreeGrafter"/>
</dbReference>
<keyword evidence="11" id="KW-1185">Reference proteome</keyword>
<evidence type="ECO:0000313" key="10">
    <source>
        <dbReference type="EMBL" id="KAF4123304.1"/>
    </source>
</evidence>
<dbReference type="InterPro" id="IPR036390">
    <property type="entry name" value="WH_DNA-bd_sf"/>
</dbReference>
<feature type="region of interest" description="Disordered" evidence="7">
    <location>
        <begin position="407"/>
        <end position="718"/>
    </location>
</feature>
<organism evidence="10 11">
    <name type="scientific">Geosmithia morbida</name>
    <dbReference type="NCBI Taxonomy" id="1094350"/>
    <lineage>
        <taxon>Eukaryota</taxon>
        <taxon>Fungi</taxon>
        <taxon>Dikarya</taxon>
        <taxon>Ascomycota</taxon>
        <taxon>Pezizomycotina</taxon>
        <taxon>Sordariomycetes</taxon>
        <taxon>Hypocreomycetidae</taxon>
        <taxon>Hypocreales</taxon>
        <taxon>Bionectriaceae</taxon>
        <taxon>Geosmithia</taxon>
    </lineage>
</organism>
<feature type="region of interest" description="Disordered" evidence="7">
    <location>
        <begin position="116"/>
        <end position="152"/>
    </location>
</feature>
<dbReference type="GO" id="GO:0000981">
    <property type="term" value="F:DNA-binding transcription factor activity, RNA polymerase II-specific"/>
    <property type="evidence" value="ECO:0007669"/>
    <property type="project" value="TreeGrafter"/>
</dbReference>
<keyword evidence="5 6" id="KW-0539">Nucleus</keyword>
<dbReference type="PRINTS" id="PR00053">
    <property type="entry name" value="FORKHEAD"/>
</dbReference>
<dbReference type="CDD" id="cd22701">
    <property type="entry name" value="FHA_FKH1-like"/>
    <property type="match status" value="1"/>
</dbReference>
<evidence type="ECO:0000259" key="8">
    <source>
        <dbReference type="PROSITE" id="PS50006"/>
    </source>
</evidence>
<evidence type="ECO:0000256" key="5">
    <source>
        <dbReference type="ARBA" id="ARBA00023242"/>
    </source>
</evidence>
<dbReference type="InterPro" id="IPR008984">
    <property type="entry name" value="SMAD_FHA_dom_sf"/>
</dbReference>
<feature type="domain" description="Fork-head" evidence="9">
    <location>
        <begin position="315"/>
        <end position="403"/>
    </location>
</feature>
<dbReference type="SUPFAM" id="SSF49879">
    <property type="entry name" value="SMAD/FHA domain"/>
    <property type="match status" value="1"/>
</dbReference>
<dbReference type="InterPro" id="IPR001766">
    <property type="entry name" value="Fork_head_dom"/>
</dbReference>
<feature type="region of interest" description="Disordered" evidence="7">
    <location>
        <begin position="1"/>
        <end position="55"/>
    </location>
</feature>
<feature type="compositionally biased region" description="Basic and acidic residues" evidence="7">
    <location>
        <begin position="127"/>
        <end position="140"/>
    </location>
</feature>
<feature type="compositionally biased region" description="Pro residues" evidence="7">
    <location>
        <begin position="660"/>
        <end position="677"/>
    </location>
</feature>
<dbReference type="Pfam" id="PF00250">
    <property type="entry name" value="Forkhead"/>
    <property type="match status" value="1"/>
</dbReference>
<dbReference type="Gene3D" id="1.10.10.10">
    <property type="entry name" value="Winged helix-like DNA-binding domain superfamily/Winged helix DNA-binding domain"/>
    <property type="match status" value="1"/>
</dbReference>
<dbReference type="SUPFAM" id="SSF46785">
    <property type="entry name" value="Winged helix' DNA-binding domain"/>
    <property type="match status" value="1"/>
</dbReference>
<comment type="subcellular location">
    <subcellularLocation>
        <location evidence="1 6">Nucleus</location>
    </subcellularLocation>
</comment>
<dbReference type="RefSeq" id="XP_035321956.1">
    <property type="nucleotide sequence ID" value="XM_035468822.1"/>
</dbReference>
<dbReference type="AlphaFoldDB" id="A0A9P5D6A1"/>
<dbReference type="Gene3D" id="2.60.200.20">
    <property type="match status" value="1"/>
</dbReference>
<dbReference type="PROSITE" id="PS00658">
    <property type="entry name" value="FORK_HEAD_2"/>
    <property type="match status" value="1"/>
</dbReference>
<reference evidence="10" key="1">
    <citation type="submission" date="2020-03" db="EMBL/GenBank/DDBJ databases">
        <title>Site-based positive gene gene selection in Geosmithia morbida across the United States reveals a broad range of putative effectors and factors for local host and environmental adapation.</title>
        <authorList>
            <person name="Onufrak A."/>
            <person name="Murdoch R.W."/>
            <person name="Gazis R."/>
            <person name="Huff M."/>
            <person name="Staton M."/>
            <person name="Klingeman W."/>
            <person name="Hadziabdic D."/>
        </authorList>
    </citation>
    <scope>NUCLEOTIDE SEQUENCE</scope>
    <source>
        <strain evidence="10">1262</strain>
    </source>
</reference>
<name>A0A9P5D6A1_9HYPO</name>
<feature type="DNA-binding region" description="Fork-head" evidence="6">
    <location>
        <begin position="315"/>
        <end position="403"/>
    </location>
</feature>
<evidence type="ECO:0000256" key="2">
    <source>
        <dbReference type="ARBA" id="ARBA00023015"/>
    </source>
</evidence>
<dbReference type="InterPro" id="IPR018122">
    <property type="entry name" value="TF_fork_head_CS_1"/>
</dbReference>
<dbReference type="Pfam" id="PF00498">
    <property type="entry name" value="FHA"/>
    <property type="match status" value="1"/>
</dbReference>
<dbReference type="GeneID" id="55973079"/>
<dbReference type="InterPro" id="IPR030456">
    <property type="entry name" value="TF_fork_head_CS_2"/>
</dbReference>
<dbReference type="FunFam" id="1.10.10.10:FF:000030">
    <property type="entry name" value="Forkhead box protein K2"/>
    <property type="match status" value="1"/>
</dbReference>
<feature type="compositionally biased region" description="Basic and acidic residues" evidence="7">
    <location>
        <begin position="617"/>
        <end position="638"/>
    </location>
</feature>
<evidence type="ECO:0000259" key="9">
    <source>
        <dbReference type="PROSITE" id="PS50039"/>
    </source>
</evidence>
<evidence type="ECO:0000256" key="4">
    <source>
        <dbReference type="ARBA" id="ARBA00023163"/>
    </source>
</evidence>
<dbReference type="PROSITE" id="PS00657">
    <property type="entry name" value="FORK_HEAD_1"/>
    <property type="match status" value="1"/>
</dbReference>
<dbReference type="OrthoDB" id="5954824at2759"/>
<feature type="domain" description="FHA" evidence="8">
    <location>
        <begin position="109"/>
        <end position="196"/>
    </location>
</feature>
<dbReference type="EMBL" id="JAANYQ010000007">
    <property type="protein sequence ID" value="KAF4123304.1"/>
    <property type="molecule type" value="Genomic_DNA"/>
</dbReference>
<evidence type="ECO:0000256" key="6">
    <source>
        <dbReference type="PROSITE-ProRule" id="PRU00089"/>
    </source>
</evidence>
<keyword evidence="3 6" id="KW-0238">DNA-binding</keyword>
<dbReference type="PROSITE" id="PS50039">
    <property type="entry name" value="FORK_HEAD_3"/>
    <property type="match status" value="1"/>
</dbReference>
<feature type="compositionally biased region" description="Polar residues" evidence="7">
    <location>
        <begin position="416"/>
        <end position="428"/>
    </location>
</feature>
<dbReference type="PANTHER" id="PTHR45881:SF1">
    <property type="entry name" value="FORK HEAD PROTEIN HOMOLOG 2"/>
    <property type="match status" value="1"/>
</dbReference>
<accession>A0A9P5D6A1</accession>
<keyword evidence="2" id="KW-0805">Transcription regulation</keyword>
<proteinExistence type="predicted"/>
<feature type="compositionally biased region" description="Acidic residues" evidence="7">
    <location>
        <begin position="678"/>
        <end position="688"/>
    </location>
</feature>
<evidence type="ECO:0000256" key="7">
    <source>
        <dbReference type="SAM" id="MobiDB-lite"/>
    </source>
</evidence>
<dbReference type="GO" id="GO:0005634">
    <property type="term" value="C:nucleus"/>
    <property type="evidence" value="ECO:0007669"/>
    <property type="project" value="UniProtKB-SubCell"/>
</dbReference>
<feature type="compositionally biased region" description="Polar residues" evidence="7">
    <location>
        <begin position="498"/>
        <end position="514"/>
    </location>
</feature>
<keyword evidence="4" id="KW-0804">Transcription</keyword>
<evidence type="ECO:0000313" key="11">
    <source>
        <dbReference type="Proteomes" id="UP000749293"/>
    </source>
</evidence>
<gene>
    <name evidence="10" type="ORF">GMORB2_6856</name>
</gene>
<dbReference type="SMART" id="SM00339">
    <property type="entry name" value="FH"/>
    <property type="match status" value="1"/>
</dbReference>
<feature type="compositionally biased region" description="Low complexity" evidence="7">
    <location>
        <begin position="584"/>
        <end position="594"/>
    </location>
</feature>
<dbReference type="InterPro" id="IPR000253">
    <property type="entry name" value="FHA_dom"/>
</dbReference>
<dbReference type="Proteomes" id="UP000749293">
    <property type="component" value="Unassembled WGS sequence"/>
</dbReference>
<sequence length="718" mass="77929">MPPSSKRSQRRRRETSDATAPPTEEETTPTRPAKRRRKLSEHELPDTELPANGGDDALVTQVTQHLKSHPVQASRDHANSIHEANGDGVQAFAKVAAQDWTFYITKLAINIGRAPEGAAPDTVAGGKRPERRRDGDRALSEDVGDEEFGEESVHIDLGPSKTVSREHAMISYDSKNERWLLTVKGRNGVRVDNRALKPSESHQLSSGEVLEVGGVEMMFVLPSELSPLHINSTFLERCGLNAATTPVSRRPLRQHAHTRSPSDDLKRPGTPPPPPSTQSRNGLDSMASPAFSTPGPVMVGANGADLSKDENKHIKPQYSYAQMITQAITSVPDGKLTLNGIYTYITDNYAYYRHQTPSGWQNSIRHNLSLNKNFEKVPRSTYEPGKGAKWQIVAEVREELINNAWRIGRGGHRGSSAPSSPNKLNYITQGPRDMASRGSPSSRKRRSSILSPPPRSSLPMSQSTPDGPLRHSSRANAVLTADGSPLPRAKKSDAADPSFSSFNPQSPTLTSSYLQDEGGSFITPAPPRVNPRLAPPSTAQRPSQHMPTSSPAPFWRFFDIGSTPLRPPGGGELGTSPFKPSAPMPVESSSPVPGSGRGNKSLPSSPTRGTQDDDDDATPKRERHENDDDGDVNVREETATADGGQSDKEDNELEGDKPSQPQPQPRPRQHHQPPPPPPEDDEDDDDQGFDLAKGFQSIGAYHEPAGKGISVANAFGSH</sequence>
<feature type="compositionally biased region" description="Polar residues" evidence="7">
    <location>
        <begin position="537"/>
        <end position="551"/>
    </location>
</feature>
<evidence type="ECO:0000256" key="1">
    <source>
        <dbReference type="ARBA" id="ARBA00004123"/>
    </source>
</evidence>
<dbReference type="PANTHER" id="PTHR45881">
    <property type="entry name" value="CHECKPOINT SUPPRESSOR 1-LIKE, ISOFORM A-RELATED"/>
    <property type="match status" value="1"/>
</dbReference>
<dbReference type="InterPro" id="IPR036388">
    <property type="entry name" value="WH-like_DNA-bd_sf"/>
</dbReference>
<feature type="region of interest" description="Disordered" evidence="7">
    <location>
        <begin position="245"/>
        <end position="296"/>
    </location>
</feature>
<protein>
    <submittedName>
        <fullName evidence="10">Uncharacterized protein</fullName>
    </submittedName>
</protein>
<evidence type="ECO:0000256" key="3">
    <source>
        <dbReference type="ARBA" id="ARBA00023125"/>
    </source>
</evidence>
<dbReference type="PROSITE" id="PS50006">
    <property type="entry name" value="FHA_DOMAIN"/>
    <property type="match status" value="1"/>
</dbReference>